<reference evidence="3" key="3">
    <citation type="submission" date="2013-11" db="EMBL/GenBank/DDBJ databases">
        <title>The Genome Sequence of Phytophthora parasitica IAC_01/95.</title>
        <authorList>
            <consortium name="The Broad Institute Genomics Platform"/>
            <person name="Russ C."/>
            <person name="Tyler B."/>
            <person name="Panabieres F."/>
            <person name="Shan W."/>
            <person name="Tripathy S."/>
            <person name="Grunwald N."/>
            <person name="Machado M."/>
            <person name="Johnson C.S."/>
            <person name="Arredondo F."/>
            <person name="Hong C."/>
            <person name="Coffey M."/>
            <person name="Young S.K."/>
            <person name="Zeng Q."/>
            <person name="Gargeya S."/>
            <person name="Fitzgerald M."/>
            <person name="Abouelleil A."/>
            <person name="Alvarado L."/>
            <person name="Chapman S.B."/>
            <person name="Gainer-Dewar J."/>
            <person name="Goldberg J."/>
            <person name="Griggs A."/>
            <person name="Gujja S."/>
            <person name="Hansen M."/>
            <person name="Howarth C."/>
            <person name="Imamovic A."/>
            <person name="Ireland A."/>
            <person name="Larimer J."/>
            <person name="McCowan C."/>
            <person name="Murphy C."/>
            <person name="Pearson M."/>
            <person name="Poon T.W."/>
            <person name="Priest M."/>
            <person name="Roberts A."/>
            <person name="Saif S."/>
            <person name="Shea T."/>
            <person name="Sykes S."/>
            <person name="Wortman J."/>
            <person name="Nusbaum C."/>
            <person name="Birren B."/>
        </authorList>
    </citation>
    <scope>NUCLEOTIDE SEQUENCE [LARGE SCALE GENOMIC DNA]</scope>
    <source>
        <strain evidence="3">IAC_01/95</strain>
    </source>
</reference>
<name>W2HZD8_PHYNI</name>
<dbReference type="Proteomes" id="UP000053864">
    <property type="component" value="Unassembled WGS sequence"/>
</dbReference>
<evidence type="ECO:0000313" key="1">
    <source>
        <dbReference type="EMBL" id="ETK73077.1"/>
    </source>
</evidence>
<dbReference type="EMBL" id="KI696164">
    <property type="protein sequence ID" value="ETM32984.1"/>
    <property type="molecule type" value="Genomic_DNA"/>
</dbReference>
<organism evidence="2">
    <name type="scientific">Phytophthora nicotianae</name>
    <name type="common">Potato buckeye rot agent</name>
    <name type="synonym">Phytophthora parasitica</name>
    <dbReference type="NCBI Taxonomy" id="4792"/>
    <lineage>
        <taxon>Eukaryota</taxon>
        <taxon>Sar</taxon>
        <taxon>Stramenopiles</taxon>
        <taxon>Oomycota</taxon>
        <taxon>Peronosporomycetes</taxon>
        <taxon>Peronosporales</taxon>
        <taxon>Peronosporaceae</taxon>
        <taxon>Phytophthora</taxon>
    </lineage>
</organism>
<gene>
    <name evidence="3" type="ORF">L914_19725</name>
    <name evidence="1" type="ORF">L915_19947</name>
    <name evidence="2" type="ORF">L916_19827</name>
</gene>
<protein>
    <submittedName>
        <fullName evidence="2">Uncharacterized protein</fullName>
    </submittedName>
</protein>
<reference evidence="1" key="1">
    <citation type="submission" date="2013-11" db="EMBL/GenBank/DDBJ databases">
        <title>The Genome Sequence of Phytophthora parasitica CJ02B3.</title>
        <authorList>
            <consortium name="The Broad Institute Genomics Platform"/>
            <person name="Russ C."/>
            <person name="Tyler B."/>
            <person name="Panabieres F."/>
            <person name="Shan W."/>
            <person name="Tripathy S."/>
            <person name="Grunwald N."/>
            <person name="Machado M."/>
            <person name="Johnson C.S."/>
            <person name="Arredondo F."/>
            <person name="Hong C."/>
            <person name="Coffey M."/>
            <person name="Young S.K."/>
            <person name="Zeng Q."/>
            <person name="Gargeya S."/>
            <person name="Fitzgerald M."/>
            <person name="Abouelleil A."/>
            <person name="Alvarado L."/>
            <person name="Chapman S.B."/>
            <person name="Gainer-Dewar J."/>
            <person name="Goldberg J."/>
            <person name="Griggs A."/>
            <person name="Gujja S."/>
            <person name="Hansen M."/>
            <person name="Howarth C."/>
            <person name="Imamovic A."/>
            <person name="Ireland A."/>
            <person name="Larimer J."/>
            <person name="McCowan C."/>
            <person name="Murphy C."/>
            <person name="Pearson M."/>
            <person name="Poon T.W."/>
            <person name="Priest M."/>
            <person name="Roberts A."/>
            <person name="Saif S."/>
            <person name="Shea T."/>
            <person name="Sykes S."/>
            <person name="Wortman J."/>
            <person name="Nusbaum C."/>
            <person name="Birren B."/>
        </authorList>
    </citation>
    <scope>NUCLEOTIDE SEQUENCE [LARGE SCALE GENOMIC DNA]</scope>
    <source>
        <strain evidence="1">CJ02B3</strain>
    </source>
</reference>
<dbReference type="Proteomes" id="UP000053236">
    <property type="component" value="Unassembled WGS sequence"/>
</dbReference>
<evidence type="ECO:0000313" key="2">
    <source>
        <dbReference type="EMBL" id="ETL26518.1"/>
    </source>
</evidence>
<sequence>MAACEQFVRQFLDIPIVHRTPNARFADPDPAFALWRVESIEKS</sequence>
<dbReference type="EMBL" id="KI689404">
    <property type="protein sequence ID" value="ETK73077.1"/>
    <property type="molecule type" value="Genomic_DNA"/>
</dbReference>
<reference evidence="2" key="2">
    <citation type="submission" date="2013-11" db="EMBL/GenBank/DDBJ databases">
        <title>The Genome Sequence of Phytophthora parasitica CJ05E6.</title>
        <authorList>
            <consortium name="The Broad Institute Genomics Platform"/>
            <person name="Russ C."/>
            <person name="Tyler B."/>
            <person name="Panabieres F."/>
            <person name="Shan W."/>
            <person name="Tripathy S."/>
            <person name="Grunwald N."/>
            <person name="Machado M."/>
            <person name="Johnson C.S."/>
            <person name="Arredondo F."/>
            <person name="Hong C."/>
            <person name="Coffey M."/>
            <person name="Young S.K."/>
            <person name="Zeng Q."/>
            <person name="Gargeya S."/>
            <person name="Fitzgerald M."/>
            <person name="Abouelleil A."/>
            <person name="Alvarado L."/>
            <person name="Chapman S.B."/>
            <person name="Gainer-Dewar J."/>
            <person name="Goldberg J."/>
            <person name="Griggs A."/>
            <person name="Gujja S."/>
            <person name="Hansen M."/>
            <person name="Howarth C."/>
            <person name="Imamovic A."/>
            <person name="Ireland A."/>
            <person name="Larimer J."/>
            <person name="McCowan C."/>
            <person name="Murphy C."/>
            <person name="Pearson M."/>
            <person name="Poon T.W."/>
            <person name="Priest M."/>
            <person name="Roberts A."/>
            <person name="Saif S."/>
            <person name="Shea T."/>
            <person name="Sykes S."/>
            <person name="Wortman J."/>
            <person name="Nusbaum C."/>
            <person name="Birren B."/>
        </authorList>
    </citation>
    <scope>NUCLEOTIDE SEQUENCE [LARGE SCALE GENOMIC DNA]</scope>
    <source>
        <strain evidence="2">CJ05E6</strain>
    </source>
</reference>
<accession>W2HZD8</accession>
<dbReference type="Proteomes" id="UP000054532">
    <property type="component" value="Unassembled WGS sequence"/>
</dbReference>
<dbReference type="AlphaFoldDB" id="W2HZD8"/>
<proteinExistence type="predicted"/>
<dbReference type="EMBL" id="KI676206">
    <property type="protein sequence ID" value="ETL26518.1"/>
    <property type="molecule type" value="Genomic_DNA"/>
</dbReference>
<evidence type="ECO:0000313" key="3">
    <source>
        <dbReference type="EMBL" id="ETM32984.1"/>
    </source>
</evidence>